<evidence type="ECO:0000313" key="2">
    <source>
        <dbReference type="WBParaSite" id="HPBE_0001421301-mRNA-1"/>
    </source>
</evidence>
<dbReference type="WBParaSite" id="HPBE_0001421301-mRNA-1">
    <property type="protein sequence ID" value="HPBE_0001421301-mRNA-1"/>
    <property type="gene ID" value="HPBE_0001421301"/>
</dbReference>
<organism evidence="1 2">
    <name type="scientific">Heligmosomoides polygyrus</name>
    <name type="common">Parasitic roundworm</name>
    <dbReference type="NCBI Taxonomy" id="6339"/>
    <lineage>
        <taxon>Eukaryota</taxon>
        <taxon>Metazoa</taxon>
        <taxon>Ecdysozoa</taxon>
        <taxon>Nematoda</taxon>
        <taxon>Chromadorea</taxon>
        <taxon>Rhabditida</taxon>
        <taxon>Rhabditina</taxon>
        <taxon>Rhabditomorpha</taxon>
        <taxon>Strongyloidea</taxon>
        <taxon>Heligmosomidae</taxon>
        <taxon>Heligmosomoides</taxon>
    </lineage>
</organism>
<accession>A0A183FZM0</accession>
<dbReference type="Proteomes" id="UP000050761">
    <property type="component" value="Unassembled WGS sequence"/>
</dbReference>
<keyword evidence="1" id="KW-1185">Reference proteome</keyword>
<protein>
    <submittedName>
        <fullName evidence="2">Mechanosensitive ion channel family protein</fullName>
    </submittedName>
</protein>
<sequence length="35" mass="3966">LILFSKFFNTAYLVKREKAAAATVKPIEKPAEKLE</sequence>
<reference evidence="2" key="1">
    <citation type="submission" date="2019-09" db="UniProtKB">
        <authorList>
            <consortium name="WormBaseParasite"/>
        </authorList>
    </citation>
    <scope>IDENTIFICATION</scope>
</reference>
<evidence type="ECO:0000313" key="1">
    <source>
        <dbReference type="Proteomes" id="UP000050761"/>
    </source>
</evidence>
<name>A0A183FZM0_HELPZ</name>
<proteinExistence type="predicted"/>
<dbReference type="AlphaFoldDB" id="A0A183FZM0"/>